<proteinExistence type="predicted"/>
<dbReference type="PROSITE" id="PS50103">
    <property type="entry name" value="ZF_C3H1"/>
    <property type="match status" value="1"/>
</dbReference>
<feature type="compositionally biased region" description="Polar residues" evidence="5">
    <location>
        <begin position="253"/>
        <end position="262"/>
    </location>
</feature>
<evidence type="ECO:0000256" key="5">
    <source>
        <dbReference type="SAM" id="MobiDB-lite"/>
    </source>
</evidence>
<protein>
    <recommendedName>
        <fullName evidence="6">C3H1-type domain-containing protein</fullName>
    </recommendedName>
</protein>
<feature type="compositionally biased region" description="Basic and acidic residues" evidence="5">
    <location>
        <begin position="193"/>
        <end position="211"/>
    </location>
</feature>
<dbReference type="eggNOG" id="ENOG502ST3I">
    <property type="taxonomic scope" value="Eukaryota"/>
</dbReference>
<evidence type="ECO:0000256" key="4">
    <source>
        <dbReference type="PROSITE-ProRule" id="PRU00723"/>
    </source>
</evidence>
<keyword evidence="1 4" id="KW-0479">Metal-binding</keyword>
<feature type="region of interest" description="Disordered" evidence="5">
    <location>
        <begin position="523"/>
        <end position="582"/>
    </location>
</feature>
<feature type="compositionally biased region" description="Low complexity" evidence="5">
    <location>
        <begin position="315"/>
        <end position="331"/>
    </location>
</feature>
<keyword evidence="3 4" id="KW-0862">Zinc</keyword>
<feature type="compositionally biased region" description="Basic residues" evidence="5">
    <location>
        <begin position="526"/>
        <end position="537"/>
    </location>
</feature>
<feature type="compositionally biased region" description="Low complexity" evidence="5">
    <location>
        <begin position="212"/>
        <end position="230"/>
    </location>
</feature>
<dbReference type="HOGENOM" id="CLU_450629_0_0_1"/>
<evidence type="ECO:0000256" key="1">
    <source>
        <dbReference type="ARBA" id="ARBA00022723"/>
    </source>
</evidence>
<sequence length="606" mass="66602">MASKIEQGRDHEENRNRAMMEPTSESSSLTGQLPRYFLVRPDVTKHTASGTVTTKGAMVPLIPIDQLPSWLEITGVPRELSPEHMKGLTNLGESTKDFDTYNVCVIYHDDDGDDDDDDDDDDGASEPRMTSRLDKIKYQHVGASSGRHIITTAHCGNDSNPRGHSQRTPQHHGSDIISTAPGELDANTGKQGTGHDDMLGSDSSRQDDSSYDHPASSASSEACESVLSSSPDKETFPSLRVKEGIQESRHAPRTTNTPSLVTRKQIPPSPTADLNPRIPSSVPARPRELYNPYSTLTRKRTVPSGDQQAYRLKKSLPSSSRYSPSQPSRSLAISHHRGGNGNGSNNVSTSGSSRYDVLGYSTTGGSTTNHQHHPTNNNNNNTRTSSSAGTGSSTTYCRHWCHHNTCKYGAECKYVHEMPKTLEGLSAVGLSDWPKWYKAEKHGYEKAMAEVHQSLNLNGTLRYPAGLVLVGPHSSSSSSSRAPPLTEQPEKQEIAELTEPQHHHQHQQRQSLERHMMTMMEEAKRASKMTKDKKRIKGPSSYSTSSKKLSAHRNGNALLMRQRSHAGENPVRDENGTEGVKMARAKADKMCKVVASEEEQDLISLD</sequence>
<dbReference type="Proteomes" id="UP000030651">
    <property type="component" value="Unassembled WGS sequence"/>
</dbReference>
<gene>
    <name evidence="7" type="ORF">PFICI_01780</name>
</gene>
<dbReference type="OrthoDB" id="411372at2759"/>
<feature type="compositionally biased region" description="Basic and acidic residues" evidence="5">
    <location>
        <begin position="231"/>
        <end position="250"/>
    </location>
</feature>
<reference evidence="8" key="1">
    <citation type="journal article" date="2015" name="BMC Genomics">
        <title>Genomic and transcriptomic analysis of the endophytic fungus Pestalotiopsis fici reveals its lifestyle and high potential for synthesis of natural products.</title>
        <authorList>
            <person name="Wang X."/>
            <person name="Zhang X."/>
            <person name="Liu L."/>
            <person name="Xiang M."/>
            <person name="Wang W."/>
            <person name="Sun X."/>
            <person name="Che Y."/>
            <person name="Guo L."/>
            <person name="Liu G."/>
            <person name="Guo L."/>
            <person name="Wang C."/>
            <person name="Yin W.B."/>
            <person name="Stadler M."/>
            <person name="Zhang X."/>
            <person name="Liu X."/>
        </authorList>
    </citation>
    <scope>NUCLEOTIDE SEQUENCE [LARGE SCALE GENOMIC DNA]</scope>
    <source>
        <strain evidence="8">W106-1 / CGMCC3.15140</strain>
    </source>
</reference>
<feature type="domain" description="C3H1-type" evidence="6">
    <location>
        <begin position="391"/>
        <end position="419"/>
    </location>
</feature>
<evidence type="ECO:0000259" key="6">
    <source>
        <dbReference type="PROSITE" id="PS50103"/>
    </source>
</evidence>
<dbReference type="GO" id="GO:0008270">
    <property type="term" value="F:zinc ion binding"/>
    <property type="evidence" value="ECO:0007669"/>
    <property type="project" value="UniProtKB-KW"/>
</dbReference>
<dbReference type="Gene3D" id="4.10.1000.10">
    <property type="entry name" value="Zinc finger, CCCH-type"/>
    <property type="match status" value="1"/>
</dbReference>
<organism evidence="7 8">
    <name type="scientific">Pestalotiopsis fici (strain W106-1 / CGMCC3.15140)</name>
    <dbReference type="NCBI Taxonomy" id="1229662"/>
    <lineage>
        <taxon>Eukaryota</taxon>
        <taxon>Fungi</taxon>
        <taxon>Dikarya</taxon>
        <taxon>Ascomycota</taxon>
        <taxon>Pezizomycotina</taxon>
        <taxon>Sordariomycetes</taxon>
        <taxon>Xylariomycetidae</taxon>
        <taxon>Amphisphaeriales</taxon>
        <taxon>Sporocadaceae</taxon>
        <taxon>Pestalotiopsis</taxon>
    </lineage>
</organism>
<accession>W3XR08</accession>
<feature type="region of interest" description="Disordered" evidence="5">
    <location>
        <begin position="109"/>
        <end position="389"/>
    </location>
</feature>
<dbReference type="AlphaFoldDB" id="W3XR08"/>
<feature type="region of interest" description="Disordered" evidence="5">
    <location>
        <begin position="1"/>
        <end position="30"/>
    </location>
</feature>
<dbReference type="InterPro" id="IPR000571">
    <property type="entry name" value="Znf_CCCH"/>
</dbReference>
<dbReference type="InterPro" id="IPR036855">
    <property type="entry name" value="Znf_CCCH_sf"/>
</dbReference>
<dbReference type="InParanoid" id="W3XR08"/>
<keyword evidence="2 4" id="KW-0863">Zinc-finger</keyword>
<evidence type="ECO:0000256" key="3">
    <source>
        <dbReference type="ARBA" id="ARBA00022833"/>
    </source>
</evidence>
<dbReference type="RefSeq" id="XP_007828552.1">
    <property type="nucleotide sequence ID" value="XM_007830361.1"/>
</dbReference>
<feature type="compositionally biased region" description="Low complexity" evidence="5">
    <location>
        <begin position="538"/>
        <end position="548"/>
    </location>
</feature>
<evidence type="ECO:0000256" key="2">
    <source>
        <dbReference type="ARBA" id="ARBA00022771"/>
    </source>
</evidence>
<evidence type="ECO:0000313" key="8">
    <source>
        <dbReference type="Proteomes" id="UP000030651"/>
    </source>
</evidence>
<dbReference type="KEGG" id="pfy:PFICI_01780"/>
<dbReference type="GeneID" id="19266793"/>
<feature type="compositionally biased region" description="Low complexity" evidence="5">
    <location>
        <begin position="343"/>
        <end position="353"/>
    </location>
</feature>
<feature type="compositionally biased region" description="Basic and acidic residues" evidence="5">
    <location>
        <begin position="1"/>
        <end position="18"/>
    </location>
</feature>
<evidence type="ECO:0000313" key="7">
    <source>
        <dbReference type="EMBL" id="ETS87952.1"/>
    </source>
</evidence>
<dbReference type="SUPFAM" id="SSF90229">
    <property type="entry name" value="CCCH zinc finger"/>
    <property type="match status" value="1"/>
</dbReference>
<feature type="compositionally biased region" description="Low complexity" evidence="5">
    <location>
        <begin position="366"/>
        <end position="389"/>
    </location>
</feature>
<dbReference type="EMBL" id="KI912109">
    <property type="protein sequence ID" value="ETS87952.1"/>
    <property type="molecule type" value="Genomic_DNA"/>
</dbReference>
<keyword evidence="8" id="KW-1185">Reference proteome</keyword>
<feature type="zinc finger region" description="C3H1-type" evidence="4">
    <location>
        <begin position="391"/>
        <end position="419"/>
    </location>
</feature>
<feature type="compositionally biased region" description="Acidic residues" evidence="5">
    <location>
        <begin position="110"/>
        <end position="124"/>
    </location>
</feature>
<name>W3XR08_PESFW</name>
<feature type="compositionally biased region" description="Polar residues" evidence="5">
    <location>
        <begin position="157"/>
        <end position="168"/>
    </location>
</feature>